<evidence type="ECO:0000259" key="4">
    <source>
        <dbReference type="PROSITE" id="PS01124"/>
    </source>
</evidence>
<dbReference type="Gene3D" id="1.10.10.60">
    <property type="entry name" value="Homeodomain-like"/>
    <property type="match status" value="1"/>
</dbReference>
<dbReference type="SMART" id="SM00342">
    <property type="entry name" value="HTH_ARAC"/>
    <property type="match status" value="1"/>
</dbReference>
<proteinExistence type="predicted"/>
<organism evidence="5 6">
    <name type="scientific">Roseateles chitinivorans</name>
    <dbReference type="NCBI Taxonomy" id="2917965"/>
    <lineage>
        <taxon>Bacteria</taxon>
        <taxon>Pseudomonadati</taxon>
        <taxon>Pseudomonadota</taxon>
        <taxon>Betaproteobacteria</taxon>
        <taxon>Burkholderiales</taxon>
        <taxon>Sphaerotilaceae</taxon>
        <taxon>Roseateles</taxon>
    </lineage>
</organism>
<dbReference type="GO" id="GO:0043565">
    <property type="term" value="F:sequence-specific DNA binding"/>
    <property type="evidence" value="ECO:0007669"/>
    <property type="project" value="InterPro"/>
</dbReference>
<evidence type="ECO:0000256" key="2">
    <source>
        <dbReference type="ARBA" id="ARBA00023125"/>
    </source>
</evidence>
<dbReference type="PANTHER" id="PTHR46796">
    <property type="entry name" value="HTH-TYPE TRANSCRIPTIONAL ACTIVATOR RHAS-RELATED"/>
    <property type="match status" value="1"/>
</dbReference>
<dbReference type="Pfam" id="PF12833">
    <property type="entry name" value="HTH_18"/>
    <property type="match status" value="1"/>
</dbReference>
<sequence>MTWSAARFRLDAAARGSEHAAMTSGDIVEPRLGLLGDSFIYASAALRSRVCRHSATLACALTPQPLSISVDGQQWQGHLMAIRPFSWRAIDSGGQPVVLIDLEPTHPRYNTFSRWPDRAPVRVLDAHRFAGLRDCARAFAHRALSGRRLQASVQMLVGSVADSVAPHRPLEGRVRQMMAALRLDPSLDLTALGTAVGLSATQASRGFVRSLGITARQYALAAKIQRAAMFFGSGRALTSIAQASGFTDSAHLAKVWMRCYGDCPSRYFAQHDSTQDGRVDHAWRQRVSLSEKLV</sequence>
<dbReference type="EMBL" id="PEOG01000029">
    <property type="protein sequence ID" value="PIM52896.1"/>
    <property type="molecule type" value="Genomic_DNA"/>
</dbReference>
<name>A0A2G9C912_9BURK</name>
<dbReference type="Proteomes" id="UP000231501">
    <property type="component" value="Unassembled WGS sequence"/>
</dbReference>
<evidence type="ECO:0000256" key="1">
    <source>
        <dbReference type="ARBA" id="ARBA00023015"/>
    </source>
</evidence>
<comment type="caution">
    <text evidence="5">The sequence shown here is derived from an EMBL/GenBank/DDBJ whole genome shotgun (WGS) entry which is preliminary data.</text>
</comment>
<evidence type="ECO:0000313" key="5">
    <source>
        <dbReference type="EMBL" id="PIM52896.1"/>
    </source>
</evidence>
<evidence type="ECO:0000256" key="3">
    <source>
        <dbReference type="ARBA" id="ARBA00023163"/>
    </source>
</evidence>
<keyword evidence="1" id="KW-0805">Transcription regulation</keyword>
<feature type="domain" description="HTH araC/xylS-type" evidence="4">
    <location>
        <begin position="172"/>
        <end position="270"/>
    </location>
</feature>
<keyword evidence="3" id="KW-0804">Transcription</keyword>
<dbReference type="InterPro" id="IPR050204">
    <property type="entry name" value="AraC_XylS_family_regulators"/>
</dbReference>
<keyword evidence="2" id="KW-0238">DNA-binding</keyword>
<dbReference type="GO" id="GO:0003700">
    <property type="term" value="F:DNA-binding transcription factor activity"/>
    <property type="evidence" value="ECO:0007669"/>
    <property type="project" value="InterPro"/>
</dbReference>
<accession>A0A2G9C912</accession>
<gene>
    <name evidence="5" type="ORF">CS062_12340</name>
</gene>
<reference evidence="5 6" key="1">
    <citation type="submission" date="2017-11" db="EMBL/GenBank/DDBJ databases">
        <title>Draft genome sequence of Mitsuaria sp. HWN-4.</title>
        <authorList>
            <person name="Gundlapally S.R."/>
        </authorList>
    </citation>
    <scope>NUCLEOTIDE SEQUENCE [LARGE SCALE GENOMIC DNA]</scope>
    <source>
        <strain evidence="5 6">HWN-4</strain>
    </source>
</reference>
<protein>
    <recommendedName>
        <fullName evidence="4">HTH araC/xylS-type domain-containing protein</fullName>
    </recommendedName>
</protein>
<dbReference type="AlphaFoldDB" id="A0A2G9C912"/>
<dbReference type="PROSITE" id="PS01124">
    <property type="entry name" value="HTH_ARAC_FAMILY_2"/>
    <property type="match status" value="1"/>
</dbReference>
<dbReference type="InterPro" id="IPR018060">
    <property type="entry name" value="HTH_AraC"/>
</dbReference>
<keyword evidence="6" id="KW-1185">Reference proteome</keyword>
<evidence type="ECO:0000313" key="6">
    <source>
        <dbReference type="Proteomes" id="UP000231501"/>
    </source>
</evidence>